<reference evidence="1" key="1">
    <citation type="submission" date="2018-02" db="EMBL/GenBank/DDBJ databases">
        <title>Rhizophora mucronata_Transcriptome.</title>
        <authorList>
            <person name="Meera S.P."/>
            <person name="Sreeshan A."/>
            <person name="Augustine A."/>
        </authorList>
    </citation>
    <scope>NUCLEOTIDE SEQUENCE</scope>
    <source>
        <tissue evidence="1">Leaf</tissue>
    </source>
</reference>
<accession>A0A2P2LCZ2</accession>
<protein>
    <submittedName>
        <fullName evidence="1">PsbP domain-containing protein 5ic isoform X2</fullName>
    </submittedName>
</protein>
<sequence length="54" mass="6220">MELLFLQFREPLLVHTEHATTGLNILSKKTMNFPWPFVATKLRPDCLLSDGVCF</sequence>
<dbReference type="EMBL" id="GGEC01035368">
    <property type="protein sequence ID" value="MBX15852.1"/>
    <property type="molecule type" value="Transcribed_RNA"/>
</dbReference>
<proteinExistence type="predicted"/>
<evidence type="ECO:0000313" key="1">
    <source>
        <dbReference type="EMBL" id="MBX15852.1"/>
    </source>
</evidence>
<name>A0A2P2LCZ2_RHIMU</name>
<organism evidence="1">
    <name type="scientific">Rhizophora mucronata</name>
    <name type="common">Asiatic mangrove</name>
    <dbReference type="NCBI Taxonomy" id="61149"/>
    <lineage>
        <taxon>Eukaryota</taxon>
        <taxon>Viridiplantae</taxon>
        <taxon>Streptophyta</taxon>
        <taxon>Embryophyta</taxon>
        <taxon>Tracheophyta</taxon>
        <taxon>Spermatophyta</taxon>
        <taxon>Magnoliopsida</taxon>
        <taxon>eudicotyledons</taxon>
        <taxon>Gunneridae</taxon>
        <taxon>Pentapetalae</taxon>
        <taxon>rosids</taxon>
        <taxon>fabids</taxon>
        <taxon>Malpighiales</taxon>
        <taxon>Rhizophoraceae</taxon>
        <taxon>Rhizophora</taxon>
    </lineage>
</organism>
<dbReference type="AlphaFoldDB" id="A0A2P2LCZ2"/>